<evidence type="ECO:0000256" key="1">
    <source>
        <dbReference type="SAM" id="MobiDB-lite"/>
    </source>
</evidence>
<evidence type="ECO:0000313" key="2">
    <source>
        <dbReference type="EMBL" id="CAK1542157.1"/>
    </source>
</evidence>
<dbReference type="AlphaFoldDB" id="A0AAV1IZX3"/>
<sequence length="82" mass="9495">MTETLITLSTHPLLRRLQKDHRSKKTGPLKPDAICFNTPPTPGPAWWWDGHCYYEYVDDPPTRKSRGQVQSDRHIPTCPPKK</sequence>
<feature type="region of interest" description="Disordered" evidence="1">
    <location>
        <begin position="62"/>
        <end position="82"/>
    </location>
</feature>
<evidence type="ECO:0000313" key="3">
    <source>
        <dbReference type="Proteomes" id="UP001497472"/>
    </source>
</evidence>
<dbReference type="Proteomes" id="UP001497472">
    <property type="component" value="Unassembled WGS sequence"/>
</dbReference>
<protein>
    <submittedName>
        <fullName evidence="2">Uncharacterized protein</fullName>
    </submittedName>
</protein>
<comment type="caution">
    <text evidence="2">The sequence shown here is derived from an EMBL/GenBank/DDBJ whole genome shotgun (WGS) entry which is preliminary data.</text>
</comment>
<accession>A0AAV1IZX3</accession>
<reference evidence="2 3" key="1">
    <citation type="submission" date="2023-11" db="EMBL/GenBank/DDBJ databases">
        <authorList>
            <person name="Okamura Y."/>
        </authorList>
    </citation>
    <scope>NUCLEOTIDE SEQUENCE [LARGE SCALE GENOMIC DNA]</scope>
</reference>
<name>A0AAV1IZX3_9NEOP</name>
<keyword evidence="3" id="KW-1185">Reference proteome</keyword>
<proteinExistence type="predicted"/>
<dbReference type="EMBL" id="CAVLEF010000003">
    <property type="protein sequence ID" value="CAK1542157.1"/>
    <property type="molecule type" value="Genomic_DNA"/>
</dbReference>
<organism evidence="2 3">
    <name type="scientific">Leptosia nina</name>
    <dbReference type="NCBI Taxonomy" id="320188"/>
    <lineage>
        <taxon>Eukaryota</taxon>
        <taxon>Metazoa</taxon>
        <taxon>Ecdysozoa</taxon>
        <taxon>Arthropoda</taxon>
        <taxon>Hexapoda</taxon>
        <taxon>Insecta</taxon>
        <taxon>Pterygota</taxon>
        <taxon>Neoptera</taxon>
        <taxon>Endopterygota</taxon>
        <taxon>Lepidoptera</taxon>
        <taxon>Glossata</taxon>
        <taxon>Ditrysia</taxon>
        <taxon>Papilionoidea</taxon>
        <taxon>Pieridae</taxon>
        <taxon>Pierinae</taxon>
        <taxon>Leptosia</taxon>
    </lineage>
</organism>
<gene>
    <name evidence="2" type="ORF">LNINA_LOCUS2077</name>
</gene>